<proteinExistence type="predicted"/>
<dbReference type="EMBL" id="CP144753">
    <property type="protein sequence ID" value="WVZ95286.1"/>
    <property type="molecule type" value="Genomic_DNA"/>
</dbReference>
<feature type="domain" description="Reverse transcriptase zinc-binding" evidence="1">
    <location>
        <begin position="14"/>
        <end position="58"/>
    </location>
</feature>
<name>A0AAQ3XCZ3_PASNO</name>
<evidence type="ECO:0000313" key="2">
    <source>
        <dbReference type="EMBL" id="WVZ95286.1"/>
    </source>
</evidence>
<dbReference type="Proteomes" id="UP001341281">
    <property type="component" value="Chromosome 09"/>
</dbReference>
<reference evidence="2 3" key="1">
    <citation type="submission" date="2024-02" db="EMBL/GenBank/DDBJ databases">
        <title>High-quality chromosome-scale genome assembly of Pensacola bahiagrass (Paspalum notatum Flugge var. saurae).</title>
        <authorList>
            <person name="Vega J.M."/>
            <person name="Podio M."/>
            <person name="Orjuela J."/>
            <person name="Siena L.A."/>
            <person name="Pessino S.C."/>
            <person name="Combes M.C."/>
            <person name="Mariac C."/>
            <person name="Albertini E."/>
            <person name="Pupilli F."/>
            <person name="Ortiz J.P.A."/>
            <person name="Leblanc O."/>
        </authorList>
    </citation>
    <scope>NUCLEOTIDE SEQUENCE [LARGE SCALE GENOMIC DNA]</scope>
    <source>
        <strain evidence="2">R1</strain>
        <tissue evidence="2">Leaf</tissue>
    </source>
</reference>
<gene>
    <name evidence="2" type="ORF">U9M48_041071</name>
</gene>
<dbReference type="AlphaFoldDB" id="A0AAQ3XCZ3"/>
<accession>A0AAQ3XCZ3</accession>
<evidence type="ECO:0000259" key="1">
    <source>
        <dbReference type="Pfam" id="PF13966"/>
    </source>
</evidence>
<feature type="non-terminal residue" evidence="2">
    <location>
        <position position="124"/>
    </location>
</feature>
<protein>
    <recommendedName>
        <fullName evidence="1">Reverse transcriptase zinc-binding domain-containing protein</fullName>
    </recommendedName>
</protein>
<sequence>MLISFGERMPRGSTNFFGWLLAQAKILTADKLLKSHWPCNPICVLCDQHPETVVHLTLPTGGNCACKANPKSRGVPWLLSFYTLHGIFGRSEIFEGKSSTPATIFTLTKEEMALRKAARGHPWR</sequence>
<keyword evidence="3" id="KW-1185">Reference proteome</keyword>
<evidence type="ECO:0000313" key="3">
    <source>
        <dbReference type="Proteomes" id="UP001341281"/>
    </source>
</evidence>
<dbReference type="Pfam" id="PF13966">
    <property type="entry name" value="zf-RVT"/>
    <property type="match status" value="1"/>
</dbReference>
<dbReference type="InterPro" id="IPR026960">
    <property type="entry name" value="RVT-Znf"/>
</dbReference>
<organism evidence="2 3">
    <name type="scientific">Paspalum notatum var. saurae</name>
    <dbReference type="NCBI Taxonomy" id="547442"/>
    <lineage>
        <taxon>Eukaryota</taxon>
        <taxon>Viridiplantae</taxon>
        <taxon>Streptophyta</taxon>
        <taxon>Embryophyta</taxon>
        <taxon>Tracheophyta</taxon>
        <taxon>Spermatophyta</taxon>
        <taxon>Magnoliopsida</taxon>
        <taxon>Liliopsida</taxon>
        <taxon>Poales</taxon>
        <taxon>Poaceae</taxon>
        <taxon>PACMAD clade</taxon>
        <taxon>Panicoideae</taxon>
        <taxon>Andropogonodae</taxon>
        <taxon>Paspaleae</taxon>
        <taxon>Paspalinae</taxon>
        <taxon>Paspalum</taxon>
    </lineage>
</organism>